<dbReference type="SUPFAM" id="SSF103088">
    <property type="entry name" value="OmpA-like"/>
    <property type="match status" value="1"/>
</dbReference>
<dbReference type="EMBL" id="CP042906">
    <property type="protein sequence ID" value="QEX18806.1"/>
    <property type="molecule type" value="Genomic_DNA"/>
</dbReference>
<comment type="subcellular location">
    <subcellularLocation>
        <location evidence="8">Cell outer membrane</location>
        <topology evidence="8">Lipid-anchor</topology>
    </subcellularLocation>
</comment>
<dbReference type="InterPro" id="IPR006664">
    <property type="entry name" value="OMP_bac"/>
</dbReference>
<feature type="region of interest" description="Disordered" evidence="9">
    <location>
        <begin position="22"/>
        <end position="49"/>
    </location>
</feature>
<dbReference type="InterPro" id="IPR006665">
    <property type="entry name" value="OmpA-like"/>
</dbReference>
<evidence type="ECO:0000256" key="3">
    <source>
        <dbReference type="ARBA" id="ARBA00023136"/>
    </source>
</evidence>
<dbReference type="OrthoDB" id="9809164at2"/>
<dbReference type="CDD" id="cd07185">
    <property type="entry name" value="OmpA_C-like"/>
    <property type="match status" value="1"/>
</dbReference>
<dbReference type="PANTHER" id="PTHR30329:SF21">
    <property type="entry name" value="LIPOPROTEIN YIAD-RELATED"/>
    <property type="match status" value="1"/>
</dbReference>
<dbReference type="NCBIfam" id="TIGR02802">
    <property type="entry name" value="Pal_lipo"/>
    <property type="match status" value="1"/>
</dbReference>
<keyword evidence="5 8" id="KW-0998">Cell outer membrane</keyword>
<evidence type="ECO:0000256" key="5">
    <source>
        <dbReference type="ARBA" id="ARBA00023237"/>
    </source>
</evidence>
<dbReference type="InterPro" id="IPR039001">
    <property type="entry name" value="Pal"/>
</dbReference>
<evidence type="ECO:0000313" key="13">
    <source>
        <dbReference type="Proteomes" id="UP000326202"/>
    </source>
</evidence>
<evidence type="ECO:0000313" key="12">
    <source>
        <dbReference type="EMBL" id="QEX18806.1"/>
    </source>
</evidence>
<gene>
    <name evidence="8" type="primary">pal</name>
    <name evidence="12" type="ORF">FRZ44_41170</name>
</gene>
<dbReference type="GO" id="GO:0009279">
    <property type="term" value="C:cell outer membrane"/>
    <property type="evidence" value="ECO:0007669"/>
    <property type="project" value="UniProtKB-SubCell"/>
</dbReference>
<evidence type="ECO:0000256" key="10">
    <source>
        <dbReference type="SAM" id="SignalP"/>
    </source>
</evidence>
<evidence type="ECO:0000256" key="8">
    <source>
        <dbReference type="HAMAP-Rule" id="MF_02204"/>
    </source>
</evidence>
<feature type="signal peptide" evidence="10">
    <location>
        <begin position="1"/>
        <end position="27"/>
    </location>
</feature>
<comment type="subunit">
    <text evidence="8">The Tol-Pal system is composed of five core proteins: the inner membrane proteins TolA, TolQ and TolR, the periplasmic protein TolB and the outer membrane protein Pal. They form a network linking the inner and outer membranes and the peptidoglycan layer.</text>
</comment>
<feature type="compositionally biased region" description="Low complexity" evidence="9">
    <location>
        <begin position="24"/>
        <end position="49"/>
    </location>
</feature>
<keyword evidence="2 8" id="KW-0732">Signal</keyword>
<evidence type="ECO:0000256" key="6">
    <source>
        <dbReference type="ARBA" id="ARBA00023288"/>
    </source>
</evidence>
<dbReference type="InterPro" id="IPR014169">
    <property type="entry name" value="Pal_lipo_C"/>
</dbReference>
<dbReference type="PRINTS" id="PR01021">
    <property type="entry name" value="OMPADOMAIN"/>
</dbReference>
<dbReference type="GO" id="GO:0051301">
    <property type="term" value="P:cell division"/>
    <property type="evidence" value="ECO:0007669"/>
    <property type="project" value="UniProtKB-UniRule"/>
</dbReference>
<reference evidence="12 13" key="1">
    <citation type="submission" date="2019-08" db="EMBL/GenBank/DDBJ databases">
        <title>Hyperibacter terrae gen. nov., sp. nov. and Hyperibacter viscosus sp. nov., two new members in the family Rhodospirillaceae isolated from the rhizosphere of Hypericum perforatum.</title>
        <authorList>
            <person name="Noviana Z."/>
        </authorList>
    </citation>
    <scope>NUCLEOTIDE SEQUENCE [LARGE SCALE GENOMIC DNA]</scope>
    <source>
        <strain evidence="12 13">R5913</strain>
    </source>
</reference>
<dbReference type="InterPro" id="IPR050330">
    <property type="entry name" value="Bact_OuterMem_StrucFunc"/>
</dbReference>
<dbReference type="Gene3D" id="3.30.1330.60">
    <property type="entry name" value="OmpA-like domain"/>
    <property type="match status" value="1"/>
</dbReference>
<comment type="function">
    <text evidence="8">Part of the Tol-Pal system, which plays a role in outer membrane invagination during cell division and is important for maintaining outer membrane integrity.</text>
</comment>
<proteinExistence type="inferred from homology"/>
<keyword evidence="7 8" id="KW-0131">Cell cycle</keyword>
<dbReference type="AlphaFoldDB" id="A0A5J6MVK4"/>
<dbReference type="PROSITE" id="PS51257">
    <property type="entry name" value="PROKAR_LIPOPROTEIN"/>
    <property type="match status" value="1"/>
</dbReference>
<dbReference type="Pfam" id="PF00691">
    <property type="entry name" value="OmpA"/>
    <property type="match status" value="1"/>
</dbReference>
<keyword evidence="4 8" id="KW-0564">Palmitate</keyword>
<dbReference type="KEGG" id="htq:FRZ44_41170"/>
<dbReference type="Proteomes" id="UP000326202">
    <property type="component" value="Chromosome"/>
</dbReference>
<dbReference type="RefSeq" id="WP_151178928.1">
    <property type="nucleotide sequence ID" value="NZ_CP042906.1"/>
</dbReference>
<dbReference type="PANTHER" id="PTHR30329">
    <property type="entry name" value="STATOR ELEMENT OF FLAGELLAR MOTOR COMPLEX"/>
    <property type="match status" value="1"/>
</dbReference>
<dbReference type="PROSITE" id="PS51123">
    <property type="entry name" value="OMPA_2"/>
    <property type="match status" value="1"/>
</dbReference>
<keyword evidence="6 8" id="KW-0449">Lipoprotein</keyword>
<evidence type="ECO:0000259" key="11">
    <source>
        <dbReference type="PROSITE" id="PS51123"/>
    </source>
</evidence>
<evidence type="ECO:0000256" key="7">
    <source>
        <dbReference type="ARBA" id="ARBA00023306"/>
    </source>
</evidence>
<keyword evidence="3 8" id="KW-0472">Membrane</keyword>
<organism evidence="12 13">
    <name type="scientific">Hypericibacter terrae</name>
    <dbReference type="NCBI Taxonomy" id="2602015"/>
    <lineage>
        <taxon>Bacteria</taxon>
        <taxon>Pseudomonadati</taxon>
        <taxon>Pseudomonadota</taxon>
        <taxon>Alphaproteobacteria</taxon>
        <taxon>Rhodospirillales</taxon>
        <taxon>Dongiaceae</taxon>
        <taxon>Hypericibacter</taxon>
    </lineage>
</organism>
<evidence type="ECO:0000256" key="4">
    <source>
        <dbReference type="ARBA" id="ARBA00023139"/>
    </source>
</evidence>
<evidence type="ECO:0000256" key="2">
    <source>
        <dbReference type="ARBA" id="ARBA00022729"/>
    </source>
</evidence>
<evidence type="ECO:0000256" key="1">
    <source>
        <dbReference type="ARBA" id="ARBA00022618"/>
    </source>
</evidence>
<accession>A0A5J6MVK4</accession>
<keyword evidence="1 8" id="KW-0132">Cell division</keyword>
<protein>
    <recommendedName>
        <fullName evidence="8">Peptidoglycan-associated lipoprotein</fullName>
        <shortName evidence="8">PAL</shortName>
    </recommendedName>
</protein>
<feature type="domain" description="OmpA-like" evidence="11">
    <location>
        <begin position="52"/>
        <end position="168"/>
    </location>
</feature>
<comment type="similarity">
    <text evidence="8">Belongs to the Pal lipoprotein family.</text>
</comment>
<sequence>MKFKILTAVAAALLLAACSSTPESTSATDSSGSTGTSTTGTSTSSTVTPGTLQDFVQNVGDRVFFSYDRYDLTPEAQATLQKQAAWLKAYPQATVVVEGHCDERGTREYNLALGERRASSVANYLVALGIDANRIQTISYGKERPAVDGHDETAWAQNRRGVTVPNVQ</sequence>
<keyword evidence="13" id="KW-1185">Reference proteome</keyword>
<feature type="chain" id="PRO_5023836987" description="Peptidoglycan-associated lipoprotein" evidence="10">
    <location>
        <begin position="28"/>
        <end position="168"/>
    </location>
</feature>
<dbReference type="HAMAP" id="MF_02204">
    <property type="entry name" value="Pal"/>
    <property type="match status" value="1"/>
</dbReference>
<name>A0A5J6MVK4_9PROT</name>
<dbReference type="InterPro" id="IPR036737">
    <property type="entry name" value="OmpA-like_sf"/>
</dbReference>
<evidence type="ECO:0000256" key="9">
    <source>
        <dbReference type="SAM" id="MobiDB-lite"/>
    </source>
</evidence>